<comment type="caution">
    <text evidence="7">The sequence shown here is derived from an EMBL/GenBank/DDBJ whole genome shotgun (WGS) entry which is preliminary data.</text>
</comment>
<dbReference type="Gene3D" id="2.40.330.10">
    <property type="entry name" value="DNA-binding pseudobarrel domain"/>
    <property type="match status" value="1"/>
</dbReference>
<evidence type="ECO:0000256" key="6">
    <source>
        <dbReference type="SAM" id="MobiDB-lite"/>
    </source>
</evidence>
<evidence type="ECO:0000256" key="1">
    <source>
        <dbReference type="ARBA" id="ARBA00004123"/>
    </source>
</evidence>
<evidence type="ECO:0000256" key="5">
    <source>
        <dbReference type="ARBA" id="ARBA00023242"/>
    </source>
</evidence>
<keyword evidence="4" id="KW-0804">Transcription</keyword>
<evidence type="ECO:0000313" key="7">
    <source>
        <dbReference type="EMBL" id="KAK4376217.1"/>
    </source>
</evidence>
<dbReference type="InterPro" id="IPR015300">
    <property type="entry name" value="DNA-bd_pseudobarrel_sf"/>
</dbReference>
<keyword evidence="5" id="KW-0539">Nucleus</keyword>
<evidence type="ECO:0000313" key="8">
    <source>
        <dbReference type="Proteomes" id="UP001291623"/>
    </source>
</evidence>
<keyword evidence="3" id="KW-0238">DNA-binding</keyword>
<proteinExistence type="predicted"/>
<keyword evidence="8" id="KW-1185">Reference proteome</keyword>
<dbReference type="AlphaFoldDB" id="A0AAE1SW24"/>
<reference evidence="7" key="1">
    <citation type="submission" date="2023-12" db="EMBL/GenBank/DDBJ databases">
        <title>Genome assembly of Anisodus tanguticus.</title>
        <authorList>
            <person name="Wang Y.-J."/>
        </authorList>
    </citation>
    <scope>NUCLEOTIDE SEQUENCE</scope>
    <source>
        <strain evidence="7">KB-2021</strain>
        <tissue evidence="7">Leaf</tissue>
    </source>
</reference>
<feature type="region of interest" description="Disordered" evidence="6">
    <location>
        <begin position="37"/>
        <end position="59"/>
    </location>
</feature>
<evidence type="ECO:0000256" key="3">
    <source>
        <dbReference type="ARBA" id="ARBA00023125"/>
    </source>
</evidence>
<protein>
    <submittedName>
        <fullName evidence="7">Uncharacterized protein</fullName>
    </submittedName>
</protein>
<dbReference type="GO" id="GO:0003677">
    <property type="term" value="F:DNA binding"/>
    <property type="evidence" value="ECO:0007669"/>
    <property type="project" value="UniProtKB-KW"/>
</dbReference>
<accession>A0AAE1SW24</accession>
<evidence type="ECO:0000256" key="4">
    <source>
        <dbReference type="ARBA" id="ARBA00023163"/>
    </source>
</evidence>
<organism evidence="7 8">
    <name type="scientific">Anisodus tanguticus</name>
    <dbReference type="NCBI Taxonomy" id="243964"/>
    <lineage>
        <taxon>Eukaryota</taxon>
        <taxon>Viridiplantae</taxon>
        <taxon>Streptophyta</taxon>
        <taxon>Embryophyta</taxon>
        <taxon>Tracheophyta</taxon>
        <taxon>Spermatophyta</taxon>
        <taxon>Magnoliopsida</taxon>
        <taxon>eudicotyledons</taxon>
        <taxon>Gunneridae</taxon>
        <taxon>Pentapetalae</taxon>
        <taxon>asterids</taxon>
        <taxon>lamiids</taxon>
        <taxon>Solanales</taxon>
        <taxon>Solanaceae</taxon>
        <taxon>Solanoideae</taxon>
        <taxon>Hyoscyameae</taxon>
        <taxon>Anisodus</taxon>
    </lineage>
</organism>
<dbReference type="Proteomes" id="UP001291623">
    <property type="component" value="Unassembled WGS sequence"/>
</dbReference>
<feature type="compositionally biased region" description="Low complexity" evidence="6">
    <location>
        <begin position="117"/>
        <end position="133"/>
    </location>
</feature>
<evidence type="ECO:0000256" key="2">
    <source>
        <dbReference type="ARBA" id="ARBA00023015"/>
    </source>
</evidence>
<dbReference type="EMBL" id="JAVYJV010000003">
    <property type="protein sequence ID" value="KAK4376217.1"/>
    <property type="molecule type" value="Genomic_DNA"/>
</dbReference>
<keyword evidence="2" id="KW-0805">Transcription regulation</keyword>
<dbReference type="GO" id="GO:0005634">
    <property type="term" value="C:nucleus"/>
    <property type="evidence" value="ECO:0007669"/>
    <property type="project" value="UniProtKB-SubCell"/>
</dbReference>
<sequence>MMGGEINNCAMAQANNPGNWVCWPSASPLVMVPQSLPAERPALQSQNHQKHGSADKRQACKTEKNLKFLLQKVLKQSDVGNLGRIVLPKLIRGVKVRQNGPKSEGKKPTKKNLRKLSSAAAAISSSPVAQAVR</sequence>
<name>A0AAE1SW24_9SOLA</name>
<comment type="subcellular location">
    <subcellularLocation>
        <location evidence="1">Nucleus</location>
    </subcellularLocation>
</comment>
<gene>
    <name evidence="7" type="ORF">RND71_006894</name>
</gene>
<feature type="region of interest" description="Disordered" evidence="6">
    <location>
        <begin position="96"/>
        <end position="133"/>
    </location>
</feature>